<comment type="subcellular location">
    <subcellularLocation>
        <location evidence="2">Endomembrane system</location>
        <topology evidence="2">Multi-pass membrane protein</topology>
    </subcellularLocation>
    <subcellularLocation>
        <location evidence="3">Membrane</location>
        <topology evidence="3">Single-pass membrane protein</topology>
    </subcellularLocation>
</comment>
<keyword evidence="7 17" id="KW-0812">Transmembrane</keyword>
<evidence type="ECO:0000256" key="2">
    <source>
        <dbReference type="ARBA" id="ARBA00004127"/>
    </source>
</evidence>
<evidence type="ECO:0000256" key="13">
    <source>
        <dbReference type="ARBA" id="ARBA00023136"/>
    </source>
</evidence>
<dbReference type="InterPro" id="IPR011009">
    <property type="entry name" value="Kinase-like_dom_sf"/>
</dbReference>
<evidence type="ECO:0000256" key="10">
    <source>
        <dbReference type="ARBA" id="ARBA00022741"/>
    </source>
</evidence>
<dbReference type="InterPro" id="IPR001245">
    <property type="entry name" value="Ser-Thr/Tyr_kinase_cat_dom"/>
</dbReference>
<dbReference type="GO" id="GO:0005524">
    <property type="term" value="F:ATP binding"/>
    <property type="evidence" value="ECO:0007669"/>
    <property type="project" value="UniProtKB-KW"/>
</dbReference>
<reference evidence="19" key="1">
    <citation type="journal article" date="2021" name="Front. Plant Sci.">
        <title>Chromosome-Scale Genome Assembly for Chinese Sour Jujube and Insights Into Its Genome Evolution and Domestication Signature.</title>
        <authorList>
            <person name="Shen L.-Y."/>
            <person name="Luo H."/>
            <person name="Wang X.-L."/>
            <person name="Wang X.-M."/>
            <person name="Qiu X.-J."/>
            <person name="Liu H."/>
            <person name="Zhou S.-S."/>
            <person name="Jia K.-H."/>
            <person name="Nie S."/>
            <person name="Bao Y.-T."/>
            <person name="Zhang R.-G."/>
            <person name="Yun Q.-Z."/>
            <person name="Chai Y.-H."/>
            <person name="Lu J.-Y."/>
            <person name="Li Y."/>
            <person name="Zhao S.-W."/>
            <person name="Mao J.-F."/>
            <person name="Jia S.-G."/>
            <person name="Mao Y.-M."/>
        </authorList>
    </citation>
    <scope>NUCLEOTIDE SEQUENCE</scope>
    <source>
        <strain evidence="19">AT0</strain>
        <tissue evidence="19">Leaf</tissue>
    </source>
</reference>
<comment type="similarity">
    <text evidence="4">Belongs to the PRA1 family.</text>
</comment>
<comment type="function">
    <text evidence="1">May be involved in both secretory and endocytic intracellular trafficking in the endosomal/prevacuolar compartments.</text>
</comment>
<evidence type="ECO:0000256" key="1">
    <source>
        <dbReference type="ARBA" id="ARBA00002501"/>
    </source>
</evidence>
<dbReference type="InterPro" id="IPR055414">
    <property type="entry name" value="LRR_R13L4/SHOC2-like"/>
</dbReference>
<dbReference type="Pfam" id="PF12799">
    <property type="entry name" value="LRR_4"/>
    <property type="match status" value="1"/>
</dbReference>
<dbReference type="Gene3D" id="3.30.200.20">
    <property type="entry name" value="Phosphorylase Kinase, domain 1"/>
    <property type="match status" value="1"/>
</dbReference>
<dbReference type="PANTHER" id="PTHR48008">
    <property type="entry name" value="LEUCINE-RICH REPEAT RECEPTOR-LIKE PROTEIN KINASE IMK3-RELATED"/>
    <property type="match status" value="1"/>
</dbReference>
<comment type="caution">
    <text evidence="19">The sequence shown here is derived from an EMBL/GenBank/DDBJ whole genome shotgun (WGS) entry which is preliminary data.</text>
</comment>
<evidence type="ECO:0000256" key="12">
    <source>
        <dbReference type="ARBA" id="ARBA00022989"/>
    </source>
</evidence>
<feature type="region of interest" description="Disordered" evidence="16">
    <location>
        <begin position="1"/>
        <end position="30"/>
    </location>
</feature>
<keyword evidence="13 17" id="KW-0472">Membrane</keyword>
<dbReference type="InterPro" id="IPR025875">
    <property type="entry name" value="Leu-rich_rpt_4"/>
</dbReference>
<protein>
    <recommendedName>
        <fullName evidence="18">Protein kinase domain-containing protein</fullName>
    </recommendedName>
</protein>
<feature type="compositionally biased region" description="Low complexity" evidence="16">
    <location>
        <begin position="1056"/>
        <end position="1065"/>
    </location>
</feature>
<evidence type="ECO:0000256" key="5">
    <source>
        <dbReference type="ARBA" id="ARBA00022553"/>
    </source>
</evidence>
<dbReference type="SMART" id="SM00369">
    <property type="entry name" value="LRR_TYP"/>
    <property type="match status" value="5"/>
</dbReference>
<dbReference type="EMBL" id="JAEACU010000011">
    <property type="protein sequence ID" value="KAH7514696.1"/>
    <property type="molecule type" value="Genomic_DNA"/>
</dbReference>
<evidence type="ECO:0000313" key="20">
    <source>
        <dbReference type="Proteomes" id="UP000813462"/>
    </source>
</evidence>
<accession>A0A978UIR5</accession>
<evidence type="ECO:0000256" key="14">
    <source>
        <dbReference type="ARBA" id="ARBA00023170"/>
    </source>
</evidence>
<evidence type="ECO:0000256" key="11">
    <source>
        <dbReference type="ARBA" id="ARBA00022840"/>
    </source>
</evidence>
<dbReference type="FunFam" id="3.80.10.10:FF:000095">
    <property type="entry name" value="LRR receptor-like serine/threonine-protein kinase GSO1"/>
    <property type="match status" value="1"/>
</dbReference>
<feature type="transmembrane region" description="Helical" evidence="17">
    <location>
        <begin position="147"/>
        <end position="178"/>
    </location>
</feature>
<dbReference type="Pfam" id="PF07714">
    <property type="entry name" value="PK_Tyr_Ser-Thr"/>
    <property type="match status" value="1"/>
</dbReference>
<dbReference type="SUPFAM" id="SSF56112">
    <property type="entry name" value="Protein kinase-like (PK-like)"/>
    <property type="match status" value="1"/>
</dbReference>
<evidence type="ECO:0000256" key="4">
    <source>
        <dbReference type="ARBA" id="ARBA00006483"/>
    </source>
</evidence>
<evidence type="ECO:0000259" key="18">
    <source>
        <dbReference type="PROSITE" id="PS50011"/>
    </source>
</evidence>
<keyword evidence="12 17" id="KW-1133">Transmembrane helix</keyword>
<evidence type="ECO:0000256" key="8">
    <source>
        <dbReference type="ARBA" id="ARBA00022729"/>
    </source>
</evidence>
<feature type="transmembrane region" description="Helical" evidence="17">
    <location>
        <begin position="111"/>
        <end position="127"/>
    </location>
</feature>
<dbReference type="Pfam" id="PF23598">
    <property type="entry name" value="LRR_14"/>
    <property type="match status" value="1"/>
</dbReference>
<dbReference type="FunFam" id="1.10.510.10:FF:000480">
    <property type="entry name" value="Pollen receptor-like kinase 1"/>
    <property type="match status" value="1"/>
</dbReference>
<evidence type="ECO:0000313" key="19">
    <source>
        <dbReference type="EMBL" id="KAH7514696.1"/>
    </source>
</evidence>
<dbReference type="Gene3D" id="3.80.10.10">
    <property type="entry name" value="Ribonuclease Inhibitor"/>
    <property type="match status" value="2"/>
</dbReference>
<dbReference type="Pfam" id="PF03208">
    <property type="entry name" value="PRA1"/>
    <property type="match status" value="1"/>
</dbReference>
<dbReference type="CDD" id="cd14066">
    <property type="entry name" value="STKc_IRAK"/>
    <property type="match status" value="1"/>
</dbReference>
<evidence type="ECO:0000256" key="9">
    <source>
        <dbReference type="ARBA" id="ARBA00022737"/>
    </source>
</evidence>
<name>A0A978UIR5_ZIZJJ</name>
<keyword evidence="9" id="KW-0677">Repeat</keyword>
<organism evidence="19 20">
    <name type="scientific">Ziziphus jujuba var. spinosa</name>
    <dbReference type="NCBI Taxonomy" id="714518"/>
    <lineage>
        <taxon>Eukaryota</taxon>
        <taxon>Viridiplantae</taxon>
        <taxon>Streptophyta</taxon>
        <taxon>Embryophyta</taxon>
        <taxon>Tracheophyta</taxon>
        <taxon>Spermatophyta</taxon>
        <taxon>Magnoliopsida</taxon>
        <taxon>eudicotyledons</taxon>
        <taxon>Gunneridae</taxon>
        <taxon>Pentapetalae</taxon>
        <taxon>rosids</taxon>
        <taxon>fabids</taxon>
        <taxon>Rosales</taxon>
        <taxon>Rhamnaceae</taxon>
        <taxon>Paliureae</taxon>
        <taxon>Ziziphus</taxon>
    </lineage>
</organism>
<keyword evidence="6" id="KW-0433">Leucine-rich repeat</keyword>
<dbReference type="GO" id="GO:0005783">
    <property type="term" value="C:endoplasmic reticulum"/>
    <property type="evidence" value="ECO:0007669"/>
    <property type="project" value="UniProtKB-ARBA"/>
</dbReference>
<dbReference type="PRINTS" id="PR00019">
    <property type="entry name" value="LEURICHRPT"/>
</dbReference>
<keyword evidence="11" id="KW-0067">ATP-binding</keyword>
<dbReference type="SUPFAM" id="SSF52058">
    <property type="entry name" value="L domain-like"/>
    <property type="match status" value="1"/>
</dbReference>
<dbReference type="GO" id="GO:0016192">
    <property type="term" value="P:vesicle-mediated transport"/>
    <property type="evidence" value="ECO:0007669"/>
    <property type="project" value="UniProtKB-ARBA"/>
</dbReference>
<dbReference type="InterPro" id="IPR032675">
    <property type="entry name" value="LRR_dom_sf"/>
</dbReference>
<dbReference type="InterPro" id="IPR052451">
    <property type="entry name" value="Ser/Thr_kinase-like"/>
</dbReference>
<keyword evidence="8" id="KW-0732">Signal</keyword>
<dbReference type="Gene3D" id="1.10.510.10">
    <property type="entry name" value="Transferase(Phosphotransferase) domain 1"/>
    <property type="match status" value="1"/>
</dbReference>
<dbReference type="PROSITE" id="PS50011">
    <property type="entry name" value="PROTEIN_KINASE_DOM"/>
    <property type="match status" value="1"/>
</dbReference>
<dbReference type="FunFam" id="3.80.10.10:FF:000129">
    <property type="entry name" value="Leucine-rich repeat receptor-like kinase"/>
    <property type="match status" value="1"/>
</dbReference>
<keyword evidence="14" id="KW-0675">Receptor</keyword>
<dbReference type="InterPro" id="IPR000719">
    <property type="entry name" value="Prot_kinase_dom"/>
</dbReference>
<dbReference type="InterPro" id="IPR013210">
    <property type="entry name" value="LRR_N_plant-typ"/>
</dbReference>
<evidence type="ECO:0000256" key="17">
    <source>
        <dbReference type="SAM" id="Phobius"/>
    </source>
</evidence>
<dbReference type="InterPro" id="IPR004895">
    <property type="entry name" value="Prenylated_rab_accept_PRA1"/>
</dbReference>
<evidence type="ECO:0000256" key="7">
    <source>
        <dbReference type="ARBA" id="ARBA00022692"/>
    </source>
</evidence>
<evidence type="ECO:0000256" key="15">
    <source>
        <dbReference type="ARBA" id="ARBA00023180"/>
    </source>
</evidence>
<dbReference type="InterPro" id="IPR003591">
    <property type="entry name" value="Leu-rich_rpt_typical-subtyp"/>
</dbReference>
<keyword evidence="10" id="KW-0547">Nucleotide-binding</keyword>
<gene>
    <name evidence="19" type="ORF">FEM48_Zijuj11G0117600</name>
</gene>
<dbReference type="FunFam" id="3.80.10.10:FF:000041">
    <property type="entry name" value="LRR receptor-like serine/threonine-protein kinase ERECTA"/>
    <property type="match status" value="1"/>
</dbReference>
<evidence type="ECO:0000256" key="16">
    <source>
        <dbReference type="SAM" id="MobiDB-lite"/>
    </source>
</evidence>
<dbReference type="Pfam" id="PF08263">
    <property type="entry name" value="LRRNT_2"/>
    <property type="match status" value="1"/>
</dbReference>
<feature type="region of interest" description="Disordered" evidence="16">
    <location>
        <begin position="1052"/>
        <end position="1076"/>
    </location>
</feature>
<feature type="transmembrane region" description="Helical" evidence="17">
    <location>
        <begin position="696"/>
        <end position="720"/>
    </location>
</feature>
<evidence type="ECO:0000256" key="6">
    <source>
        <dbReference type="ARBA" id="ARBA00022614"/>
    </source>
</evidence>
<dbReference type="PANTHER" id="PTHR48008:SF2">
    <property type="entry name" value="PROBABLY INACTIVE LEUCINE-RICH REPEAT RECEPTOR-LIKE PROTEIN KINASE IMK2"/>
    <property type="match status" value="1"/>
</dbReference>
<keyword evidence="15" id="KW-0325">Glycoprotein</keyword>
<dbReference type="GO" id="GO:0004674">
    <property type="term" value="F:protein serine/threonine kinase activity"/>
    <property type="evidence" value="ECO:0007669"/>
    <property type="project" value="UniProtKB-EC"/>
</dbReference>
<dbReference type="Proteomes" id="UP000813462">
    <property type="component" value="Unassembled WGS sequence"/>
</dbReference>
<dbReference type="FunFam" id="3.30.200.20:FF:000486">
    <property type="entry name" value="Leucine-rich repeat receptor-like protein kinase"/>
    <property type="match status" value="1"/>
</dbReference>
<dbReference type="GO" id="GO:0016020">
    <property type="term" value="C:membrane"/>
    <property type="evidence" value="ECO:0007669"/>
    <property type="project" value="UniProtKB-SubCell"/>
</dbReference>
<sequence length="1076" mass="115460">MAVQSPAVLPISNSQPTTTTSSTATSVESQPPIATPAFRAFLGHLSDSLRHGLSQRRPWSELVDRNGFAKPESFSEATLRIRKNYSYFRVNYLAVVAAILAVSLLTNPFSLLVLLGLLSAWLFLYLFRPSDQPLVIFGRTFTDTQTLWGLIGLSVFVIFLTSVGSLLISALMVGFAVVCVHGAFRVPEDLFLDEPENNASTGFLSFLSTAASNAATATAPMVAARDIADESFDMFYGVDSVSTFLRPTKMLLLNAIDGGMMIKLLFDNTLLVFSSQHVSGQDGVIVTQADYQALRAFKHELIDLRGVLRSWNDSGYGACSGGWIGIKCVKGQVIAIQLPWKGLGGRISEKIGQLQALRKISLHDNVLAGNVPMAFGFLPNLRGVYLFNNRLSGSIPPTIGNCPVLQTLDLSNNSLTGPIPPSIANSTRLFRVNLSFNSLSGSIPSSLTRSSSLTILALQQNNLSGSIPNSWGGIGNRAYQLQFLTLDHNKLSGTIPVSLSKLGLLQQISLSNNQISGIIPNELGRLTRLQVLDLSSNAINGSFPASISNLSSLVSLNLGSNRLDNQIPKTIDRLQNLSVLNLKNNQFSGQIPATISNISGINQLDLSGNNFTGEIPDSLASLSNLTSFNVSYNNLSGSVPSLLTKKFNKSSFVGNLQLCGYSISTPCSTSPTENPPAPSPEIPKEPHHHKLSTKDIILIAAGILLVILLLLCCILLCCFIKKKAAMKGKTDKSSKQAAAAGGSAEKAISAGSEIESAGEAGGKLVHFDGPFVFTADDLLCATAEIMGKSTYGTAYKATLEDGNQVAVKRLREKTTKGQKEFEAEAAAIGKIRHANLLALRAYYLGPKGEKLLVFDYMPKGSLASFLHARGPETVIDWPTRMNIAMGVTRGLNYLHNQENIVHGNLTSSNILLDEQNNSHIADFGLSRLMTNAANTNVIATAGSLGYNAPELSKTKKTNTKTDVYSLGVIILELLTGKSPGEPMNGMDLPQWVASIVKEEWTNEVFDLELMRDAPAIGDELLNTLKLALHCVDPSPAARPEVQQVLQQLEEIKPEAAAEAAASPGEETAKAPSSTSE</sequence>
<dbReference type="AlphaFoldDB" id="A0A978UIR5"/>
<proteinExistence type="inferred from homology"/>
<feature type="compositionally biased region" description="Low complexity" evidence="16">
    <location>
        <begin position="12"/>
        <end position="29"/>
    </location>
</feature>
<feature type="domain" description="Protein kinase" evidence="18">
    <location>
        <begin position="780"/>
        <end position="1051"/>
    </location>
</feature>
<feature type="transmembrane region" description="Helical" evidence="17">
    <location>
        <begin position="87"/>
        <end position="105"/>
    </location>
</feature>
<evidence type="ECO:0000256" key="3">
    <source>
        <dbReference type="ARBA" id="ARBA00004167"/>
    </source>
</evidence>
<keyword evidence="5" id="KW-0597">Phosphoprotein</keyword>